<dbReference type="Proteomes" id="UP000184245">
    <property type="component" value="Unassembled WGS sequence"/>
</dbReference>
<proteinExistence type="inferred from homology"/>
<dbReference type="InterPro" id="IPR050740">
    <property type="entry name" value="Aldehyde_DH_Superfamily"/>
</dbReference>
<dbReference type="PANTHER" id="PTHR43353">
    <property type="entry name" value="SUCCINATE-SEMIALDEHYDE DEHYDROGENASE, MITOCHONDRIAL"/>
    <property type="match status" value="1"/>
</dbReference>
<dbReference type="PROSITE" id="PS00687">
    <property type="entry name" value="ALDEHYDE_DEHYDR_GLU"/>
    <property type="match status" value="1"/>
</dbReference>
<organism evidence="6 7">
    <name type="scientific">Lactonifactor longoviformis DSM 17459</name>
    <dbReference type="NCBI Taxonomy" id="1122155"/>
    <lineage>
        <taxon>Bacteria</taxon>
        <taxon>Bacillati</taxon>
        <taxon>Bacillota</taxon>
        <taxon>Clostridia</taxon>
        <taxon>Eubacteriales</taxon>
        <taxon>Clostridiaceae</taxon>
        <taxon>Lactonifactor</taxon>
    </lineage>
</organism>
<accession>A0A1M5ACU2</accession>
<keyword evidence="2 4" id="KW-0560">Oxidoreductase</keyword>
<dbReference type="GO" id="GO:0016620">
    <property type="term" value="F:oxidoreductase activity, acting on the aldehyde or oxo group of donors, NAD or NADP as acceptor"/>
    <property type="evidence" value="ECO:0007669"/>
    <property type="project" value="InterPro"/>
</dbReference>
<dbReference type="OrthoDB" id="9762913at2"/>
<protein>
    <submittedName>
        <fullName evidence="6">Succinate-semialdehyde dehydrogenase / glutarate-semialdehyde dehydrogenase</fullName>
    </submittedName>
</protein>
<dbReference type="InterPro" id="IPR016163">
    <property type="entry name" value="Ald_DH_C"/>
</dbReference>
<dbReference type="Pfam" id="PF00171">
    <property type="entry name" value="Aldedh"/>
    <property type="match status" value="1"/>
</dbReference>
<dbReference type="InterPro" id="IPR016161">
    <property type="entry name" value="Ald_DH/histidinol_DH"/>
</dbReference>
<evidence type="ECO:0000313" key="7">
    <source>
        <dbReference type="Proteomes" id="UP000184245"/>
    </source>
</evidence>
<dbReference type="Gene3D" id="3.40.309.10">
    <property type="entry name" value="Aldehyde Dehydrogenase, Chain A, domain 2"/>
    <property type="match status" value="1"/>
</dbReference>
<feature type="active site" evidence="3">
    <location>
        <position position="253"/>
    </location>
</feature>
<dbReference type="InterPro" id="IPR015590">
    <property type="entry name" value="Aldehyde_DH_dom"/>
</dbReference>
<dbReference type="InterPro" id="IPR029510">
    <property type="entry name" value="Ald_DH_CS_GLU"/>
</dbReference>
<dbReference type="InterPro" id="IPR016162">
    <property type="entry name" value="Ald_DH_N"/>
</dbReference>
<keyword evidence="7" id="KW-1185">Reference proteome</keyword>
<dbReference type="STRING" id="1122155.SAMN02745158_03140"/>
<evidence type="ECO:0000256" key="2">
    <source>
        <dbReference type="ARBA" id="ARBA00023002"/>
    </source>
</evidence>
<dbReference type="RefSeq" id="WP_072853428.1">
    <property type="nucleotide sequence ID" value="NZ_FQVI01000019.1"/>
</dbReference>
<evidence type="ECO:0000256" key="4">
    <source>
        <dbReference type="RuleBase" id="RU003345"/>
    </source>
</evidence>
<dbReference type="AlphaFoldDB" id="A0A1M5ACU2"/>
<dbReference type="SUPFAM" id="SSF53720">
    <property type="entry name" value="ALDH-like"/>
    <property type="match status" value="1"/>
</dbReference>
<dbReference type="Gene3D" id="3.40.605.10">
    <property type="entry name" value="Aldehyde Dehydrogenase, Chain A, domain 1"/>
    <property type="match status" value="1"/>
</dbReference>
<evidence type="ECO:0000256" key="1">
    <source>
        <dbReference type="ARBA" id="ARBA00009986"/>
    </source>
</evidence>
<gene>
    <name evidence="6" type="ORF">SAMN02745158_03140</name>
</gene>
<feature type="domain" description="Aldehyde dehydrogenase" evidence="5">
    <location>
        <begin position="14"/>
        <end position="481"/>
    </location>
</feature>
<evidence type="ECO:0000313" key="6">
    <source>
        <dbReference type="EMBL" id="SHF27974.1"/>
    </source>
</evidence>
<comment type="similarity">
    <text evidence="1 4">Belongs to the aldehyde dehydrogenase family.</text>
</comment>
<sequence>MKMMIDGQKTGSGDGKTIPVINPITNEVIDTIPMATKEDVDRALEASKRGLKKWSAVPLKEKEVIFERFFRLMEENKREIIGTLMRESGSSVRNGLFQWQGIPGLFRGYLETAKRCDGKLLVPGTEAGHDGKTEQDLQMVVYEPVGTVLAIVPFNAPLMLFGYKVAPALAAGNAVIVKPPTSNPLALMKLIELLWEAGVPGDALQVVTGAGGDIGDWLVADPRVDAVTLTGSTEVGLHIAGIMAKRLAPCALELGGNDPFIVLEDADVEAAAREAAAWRMNSAGQVCIAPKRFIVQNSVKEQFTKTVLDAVSKIEMGYDMDVEAELDQYIGLDFSQLKPGKTLMNSLISEKAAIQVEQQIKKTLDQGAKLLAGGRRKGAFIEPTVIGEVDKSMDIARDMEIFGPVMPIIGFDTPEEAVEIANSSCFGLSGCVMTRDWKKGMHLARNIESGGVVVNGTGTYRNMMQPFGGYKLSGTGKEGFTTLGEVVKEKVIVLKGFLQ</sequence>
<evidence type="ECO:0000259" key="5">
    <source>
        <dbReference type="Pfam" id="PF00171"/>
    </source>
</evidence>
<evidence type="ECO:0000256" key="3">
    <source>
        <dbReference type="PROSITE-ProRule" id="PRU10007"/>
    </source>
</evidence>
<reference evidence="6 7" key="1">
    <citation type="submission" date="2016-11" db="EMBL/GenBank/DDBJ databases">
        <authorList>
            <person name="Jaros S."/>
            <person name="Januszkiewicz K."/>
            <person name="Wedrychowicz H."/>
        </authorList>
    </citation>
    <scope>NUCLEOTIDE SEQUENCE [LARGE SCALE GENOMIC DNA]</scope>
    <source>
        <strain evidence="6 7">DSM 17459</strain>
    </source>
</reference>
<dbReference type="FunFam" id="3.40.605.10:FF:000007">
    <property type="entry name" value="NAD/NADP-dependent betaine aldehyde dehydrogenase"/>
    <property type="match status" value="1"/>
</dbReference>
<name>A0A1M5ACU2_9CLOT</name>
<dbReference type="PANTHER" id="PTHR43353:SF5">
    <property type="entry name" value="SUCCINATE-SEMIALDEHYDE DEHYDROGENASE, MITOCHONDRIAL"/>
    <property type="match status" value="1"/>
</dbReference>
<dbReference type="EMBL" id="FQVI01000019">
    <property type="protein sequence ID" value="SHF27974.1"/>
    <property type="molecule type" value="Genomic_DNA"/>
</dbReference>